<dbReference type="WBParaSite" id="Hba_21412">
    <property type="protein sequence ID" value="Hba_21412"/>
    <property type="gene ID" value="Hba_21412"/>
</dbReference>
<sequence>MYYKLIFSIRKVFDPYLADACVDVNMQCPVWASTGPRNYGNALGPMYDGLGLGVLGYNPLPGIRKYDKGL</sequence>
<evidence type="ECO:0000313" key="1">
    <source>
        <dbReference type="Proteomes" id="UP000095283"/>
    </source>
</evidence>
<name>A0A1I7XVL0_HETBA</name>
<reference evidence="2" key="1">
    <citation type="submission" date="2016-11" db="UniProtKB">
        <authorList>
            <consortium name="WormBaseParasite"/>
        </authorList>
    </citation>
    <scope>IDENTIFICATION</scope>
</reference>
<dbReference type="Proteomes" id="UP000095283">
    <property type="component" value="Unplaced"/>
</dbReference>
<organism evidence="1 2">
    <name type="scientific">Heterorhabditis bacteriophora</name>
    <name type="common">Entomopathogenic nematode worm</name>
    <dbReference type="NCBI Taxonomy" id="37862"/>
    <lineage>
        <taxon>Eukaryota</taxon>
        <taxon>Metazoa</taxon>
        <taxon>Ecdysozoa</taxon>
        <taxon>Nematoda</taxon>
        <taxon>Chromadorea</taxon>
        <taxon>Rhabditida</taxon>
        <taxon>Rhabditina</taxon>
        <taxon>Rhabditomorpha</taxon>
        <taxon>Strongyloidea</taxon>
        <taxon>Heterorhabditidae</taxon>
        <taxon>Heterorhabditis</taxon>
    </lineage>
</organism>
<keyword evidence="1" id="KW-1185">Reference proteome</keyword>
<accession>A0A1I7XVL0</accession>
<dbReference type="AlphaFoldDB" id="A0A1I7XVL0"/>
<proteinExistence type="predicted"/>
<protein>
    <submittedName>
        <fullName evidence="2">COesterase domain-containing protein</fullName>
    </submittedName>
</protein>
<evidence type="ECO:0000313" key="2">
    <source>
        <dbReference type="WBParaSite" id="Hba_21412"/>
    </source>
</evidence>